<dbReference type="Proteomes" id="UP000198215">
    <property type="component" value="Chromosome I"/>
</dbReference>
<evidence type="ECO:0000313" key="4">
    <source>
        <dbReference type="Proteomes" id="UP000198215"/>
    </source>
</evidence>
<organism evidence="3 4">
    <name type="scientific">Micromonospora coxensis</name>
    <dbReference type="NCBI Taxonomy" id="356852"/>
    <lineage>
        <taxon>Bacteria</taxon>
        <taxon>Bacillati</taxon>
        <taxon>Actinomycetota</taxon>
        <taxon>Actinomycetes</taxon>
        <taxon>Micromonosporales</taxon>
        <taxon>Micromonosporaceae</taxon>
        <taxon>Micromonospora</taxon>
    </lineage>
</organism>
<feature type="transmembrane region" description="Helical" evidence="2">
    <location>
        <begin position="100"/>
        <end position="120"/>
    </location>
</feature>
<sequence length="291" mass="30641">MGASAVSRRTYRPYASSFVENEAPAAGPDGRSTRPRDPAAPGLLGDRSSVATNVISAVTGLMTMVQLLRTDSLWLFWIGLGALVLVGVTVYQVRKRNWRAVLVSLVVLLVLGAVGGLLAVSRHPGRPPVGVAASTAPQTGGPSSGASASAPAAGSSETSGAPSAAAARPIVFSDVVQLDKKTGVDLDGRRAERRASQDAVVDLYLDWGYILYSSVRHSALYDDSNQGPEQGADARCRTYREDDRQSFAHHYVGGGNQQFCFTTSEGRPGWAQAVNSVGDGGLIVKVTVWEK</sequence>
<protein>
    <submittedName>
        <fullName evidence="3">Uncharacterized protein</fullName>
    </submittedName>
</protein>
<keyword evidence="2" id="KW-1133">Transmembrane helix</keyword>
<accession>A0A1C5IWJ3</accession>
<feature type="compositionally biased region" description="Low complexity" evidence="1">
    <location>
        <begin position="136"/>
        <end position="161"/>
    </location>
</feature>
<evidence type="ECO:0000256" key="2">
    <source>
        <dbReference type="SAM" id="Phobius"/>
    </source>
</evidence>
<feature type="transmembrane region" description="Helical" evidence="2">
    <location>
        <begin position="50"/>
        <end position="68"/>
    </location>
</feature>
<dbReference type="AlphaFoldDB" id="A0A1C5IWJ3"/>
<reference evidence="4" key="1">
    <citation type="submission" date="2016-06" db="EMBL/GenBank/DDBJ databases">
        <authorList>
            <person name="Varghese N."/>
            <person name="Submissions Spin"/>
        </authorList>
    </citation>
    <scope>NUCLEOTIDE SEQUENCE [LARGE SCALE GENOMIC DNA]</scope>
    <source>
        <strain evidence="4">DSM 45161</strain>
    </source>
</reference>
<feature type="transmembrane region" description="Helical" evidence="2">
    <location>
        <begin position="74"/>
        <end position="93"/>
    </location>
</feature>
<gene>
    <name evidence="3" type="ORF">GA0070614_3451</name>
</gene>
<evidence type="ECO:0000313" key="3">
    <source>
        <dbReference type="EMBL" id="SCG62116.1"/>
    </source>
</evidence>
<evidence type="ECO:0000256" key="1">
    <source>
        <dbReference type="SAM" id="MobiDB-lite"/>
    </source>
</evidence>
<proteinExistence type="predicted"/>
<keyword evidence="2" id="KW-0812">Transmembrane</keyword>
<name>A0A1C5IWJ3_9ACTN</name>
<keyword evidence="2" id="KW-0472">Membrane</keyword>
<feature type="region of interest" description="Disordered" evidence="1">
    <location>
        <begin position="129"/>
        <end position="161"/>
    </location>
</feature>
<dbReference type="EMBL" id="LT607753">
    <property type="protein sequence ID" value="SCG62116.1"/>
    <property type="molecule type" value="Genomic_DNA"/>
</dbReference>
<keyword evidence="4" id="KW-1185">Reference proteome</keyword>
<feature type="region of interest" description="Disordered" evidence="1">
    <location>
        <begin position="17"/>
        <end position="45"/>
    </location>
</feature>